<reference evidence="6" key="1">
    <citation type="journal article" date="2019" name="Int. J. Syst. Evol. Microbiol.">
        <title>The Global Catalogue of Microorganisms (GCM) 10K type strain sequencing project: providing services to taxonomists for standard genome sequencing and annotation.</title>
        <authorList>
            <consortium name="The Broad Institute Genomics Platform"/>
            <consortium name="The Broad Institute Genome Sequencing Center for Infectious Disease"/>
            <person name="Wu L."/>
            <person name="Ma J."/>
        </authorList>
    </citation>
    <scope>NUCLEOTIDE SEQUENCE [LARGE SCALE GENOMIC DNA]</scope>
    <source>
        <strain evidence="6">CGMCC 1.10130</strain>
    </source>
</reference>
<keyword evidence="6" id="KW-1185">Reference proteome</keyword>
<comment type="caution">
    <text evidence="5">The sequence shown here is derived from an EMBL/GenBank/DDBJ whole genome shotgun (WGS) entry which is preliminary data.</text>
</comment>
<dbReference type="Pfam" id="PF02481">
    <property type="entry name" value="DNA_processg_A"/>
    <property type="match status" value="1"/>
</dbReference>
<dbReference type="NCBIfam" id="TIGR00732">
    <property type="entry name" value="dprA"/>
    <property type="match status" value="1"/>
</dbReference>
<accession>A0A8J2XS47</accession>
<dbReference type="PANTHER" id="PTHR43022">
    <property type="entry name" value="PROTEIN SMF"/>
    <property type="match status" value="1"/>
</dbReference>
<proteinExistence type="inferred from homology"/>
<dbReference type="GO" id="GO:0009294">
    <property type="term" value="P:DNA-mediated transformation"/>
    <property type="evidence" value="ECO:0007669"/>
    <property type="project" value="InterPro"/>
</dbReference>
<evidence type="ECO:0000256" key="1">
    <source>
        <dbReference type="ARBA" id="ARBA00006525"/>
    </source>
</evidence>
<dbReference type="PANTHER" id="PTHR43022:SF1">
    <property type="entry name" value="PROTEIN SMF"/>
    <property type="match status" value="1"/>
</dbReference>
<dbReference type="Gene3D" id="1.10.10.10">
    <property type="entry name" value="Winged helix-like DNA-binding domain superfamily/Winged helix DNA-binding domain"/>
    <property type="match status" value="1"/>
</dbReference>
<dbReference type="Gene3D" id="3.40.50.450">
    <property type="match status" value="1"/>
</dbReference>
<dbReference type="InterPro" id="IPR057666">
    <property type="entry name" value="DrpA_SLOG"/>
</dbReference>
<sequence>MEERHQWLNLLAVPGIGSLTIARWYQHGLMAEVFSQDPITHKKLGLNQAQHHALCHPDERLIHRIEHWCQQSGGFYLHRQHSDYPQLLNEITDPPPILFGLGNVDCVEQPQLAIVGSRHASPNGRGLAKRFAADVTACGYLVSSGLALGIDACAHEGALERGTTLAVLGSGLGSIYPKRHQGLAQRIIDSGGLLLSEQPPWVKPQGFLFPRRNRILSGLAEGVLVVEASERSGSLITARLAAEQGREVFALPGAIGNPNSKGCHRLIKDGAVLVEEVADIFIVPSLKPGSAPPNSSAEAQQQTLPKSVLLDNVRDSATSVDELVQQTGLAVDVVLSELLTLELQGYVAAVPGGFIRLRGS</sequence>
<organism evidence="5 6">
    <name type="scientific">Neiella marina</name>
    <dbReference type="NCBI Taxonomy" id="508461"/>
    <lineage>
        <taxon>Bacteria</taxon>
        <taxon>Pseudomonadati</taxon>
        <taxon>Pseudomonadota</taxon>
        <taxon>Gammaproteobacteria</taxon>
        <taxon>Alteromonadales</taxon>
        <taxon>Echinimonadaceae</taxon>
        <taxon>Neiella</taxon>
    </lineage>
</organism>
<dbReference type="Pfam" id="PF17782">
    <property type="entry name" value="WHD_DprA"/>
    <property type="match status" value="1"/>
</dbReference>
<feature type="domain" description="Smf/DprA SLOG" evidence="2">
    <location>
        <begin position="78"/>
        <end position="281"/>
    </location>
</feature>
<evidence type="ECO:0000313" key="5">
    <source>
        <dbReference type="EMBL" id="GGA89445.1"/>
    </source>
</evidence>
<dbReference type="InterPro" id="IPR041614">
    <property type="entry name" value="DprA_WH"/>
</dbReference>
<dbReference type="RefSeq" id="WP_087507500.1">
    <property type="nucleotide sequence ID" value="NZ_BMDX01000028.1"/>
</dbReference>
<evidence type="ECO:0000259" key="3">
    <source>
        <dbReference type="Pfam" id="PF17782"/>
    </source>
</evidence>
<dbReference type="OrthoDB" id="9785707at2"/>
<dbReference type="InterPro" id="IPR036388">
    <property type="entry name" value="WH-like_DNA-bd_sf"/>
</dbReference>
<evidence type="ECO:0000259" key="4">
    <source>
        <dbReference type="Pfam" id="PF25317"/>
    </source>
</evidence>
<dbReference type="Pfam" id="PF25317">
    <property type="entry name" value="SAM_SMF"/>
    <property type="match status" value="1"/>
</dbReference>
<dbReference type="EMBL" id="BMDX01000028">
    <property type="protein sequence ID" value="GGA89445.1"/>
    <property type="molecule type" value="Genomic_DNA"/>
</dbReference>
<dbReference type="InterPro" id="IPR003488">
    <property type="entry name" value="DprA"/>
</dbReference>
<evidence type="ECO:0000259" key="2">
    <source>
        <dbReference type="Pfam" id="PF02481"/>
    </source>
</evidence>
<protein>
    <submittedName>
        <fullName evidence="5">DNA protecting protein DprA</fullName>
    </submittedName>
</protein>
<dbReference type="AlphaFoldDB" id="A0A8J2XS47"/>
<dbReference type="Proteomes" id="UP000619743">
    <property type="component" value="Unassembled WGS sequence"/>
</dbReference>
<gene>
    <name evidence="5" type="primary">dprA</name>
    <name evidence="5" type="ORF">GCM10011369_34520</name>
</gene>
<name>A0A8J2XS47_9GAMM</name>
<dbReference type="InterPro" id="IPR057338">
    <property type="entry name" value="DprA_SAM"/>
</dbReference>
<comment type="similarity">
    <text evidence="1">Belongs to the DprA/Smf family.</text>
</comment>
<feature type="domain" description="Smf/DprA SAM" evidence="4">
    <location>
        <begin position="1"/>
        <end position="64"/>
    </location>
</feature>
<evidence type="ECO:0000313" key="6">
    <source>
        <dbReference type="Proteomes" id="UP000619743"/>
    </source>
</evidence>
<feature type="domain" description="DprA winged helix" evidence="3">
    <location>
        <begin position="297"/>
        <end position="353"/>
    </location>
</feature>
<dbReference type="SUPFAM" id="SSF102405">
    <property type="entry name" value="MCP/YpsA-like"/>
    <property type="match status" value="1"/>
</dbReference>